<name>A0A0E0MKM2_ORYPU</name>
<keyword evidence="1" id="KW-0611">Plant defense</keyword>
<reference evidence="4" key="1">
    <citation type="submission" date="2015-04" db="UniProtKB">
        <authorList>
            <consortium name="EnsemblPlants"/>
        </authorList>
    </citation>
    <scope>IDENTIFICATION</scope>
</reference>
<organism evidence="4">
    <name type="scientific">Oryza punctata</name>
    <name type="common">Red rice</name>
    <dbReference type="NCBI Taxonomy" id="4537"/>
    <lineage>
        <taxon>Eukaryota</taxon>
        <taxon>Viridiplantae</taxon>
        <taxon>Streptophyta</taxon>
        <taxon>Embryophyta</taxon>
        <taxon>Tracheophyta</taxon>
        <taxon>Spermatophyta</taxon>
        <taxon>Magnoliopsida</taxon>
        <taxon>Liliopsida</taxon>
        <taxon>Poales</taxon>
        <taxon>Poaceae</taxon>
        <taxon>BOP clade</taxon>
        <taxon>Oryzoideae</taxon>
        <taxon>Oryzeae</taxon>
        <taxon>Oryzinae</taxon>
        <taxon>Oryza</taxon>
    </lineage>
</organism>
<dbReference type="InterPro" id="IPR002182">
    <property type="entry name" value="NB-ARC"/>
</dbReference>
<dbReference type="AlphaFoldDB" id="A0A0E0MKM2"/>
<protein>
    <submittedName>
        <fullName evidence="4">Uncharacterized protein</fullName>
    </submittedName>
</protein>
<dbReference type="InterPro" id="IPR027417">
    <property type="entry name" value="P-loop_NTPase"/>
</dbReference>
<dbReference type="STRING" id="4537.A0A0E0MKM2"/>
<sequence length="336" mass="38634">MSNNHVPIMSIIDHGGIGKTILAQLMSLAYRIKEHFETVIWVSASTFFYAEKLISKIIQTVTLSKPSVDTCEATVHCKSIWQGHFRPVNIYLLILDDVREDKEISEWENCLDPKEFEDIREAGEKIAKKLRVTSTRHLAHKFASDIVAYSHKIMNSKKKNWCKYGYIASGLIPQTTGEVKRAQDFGEEYLIQLTRKSFFDLNLRNFRFGRNEGHEYYVMHDLIHDLATWVSSGGCARIADVNGSERVKRTLHHPSVVAVKSFPVEVIKSFCHFKYLRTFIFEDCHDIQDDAVRAVEEVVESLKALRVVQSKLISRCQFPGKFANLKHLHYVVVSLN</sequence>
<reference evidence="4" key="2">
    <citation type="submission" date="2018-05" db="EMBL/GenBank/DDBJ databases">
        <title>OpunRS2 (Oryza punctata Reference Sequence Version 2).</title>
        <authorList>
            <person name="Zhang J."/>
            <person name="Kudrna D."/>
            <person name="Lee S."/>
            <person name="Talag J."/>
            <person name="Welchert J."/>
            <person name="Wing R.A."/>
        </authorList>
    </citation>
    <scope>NUCLEOTIDE SEQUENCE [LARGE SCALE GENOMIC DNA]</scope>
</reference>
<dbReference type="GO" id="GO:0043531">
    <property type="term" value="F:ADP binding"/>
    <property type="evidence" value="ECO:0007669"/>
    <property type="project" value="InterPro"/>
</dbReference>
<dbReference type="InterPro" id="IPR058922">
    <property type="entry name" value="WHD_DRP"/>
</dbReference>
<feature type="domain" description="Disease resistance protein winged helix" evidence="3">
    <location>
        <begin position="166"/>
        <end position="227"/>
    </location>
</feature>
<proteinExistence type="predicted"/>
<feature type="domain" description="NB-ARC" evidence="2">
    <location>
        <begin position="3"/>
        <end position="109"/>
    </location>
</feature>
<dbReference type="PANTHER" id="PTHR36766:SF40">
    <property type="entry name" value="DISEASE RESISTANCE PROTEIN RGA3"/>
    <property type="match status" value="1"/>
</dbReference>
<dbReference type="PANTHER" id="PTHR36766">
    <property type="entry name" value="PLANT BROAD-SPECTRUM MILDEW RESISTANCE PROTEIN RPW8"/>
    <property type="match status" value="1"/>
</dbReference>
<dbReference type="EnsemblPlants" id="OPUNC12G05600.1">
    <property type="protein sequence ID" value="OPUNC12G05600.1"/>
    <property type="gene ID" value="OPUNC12G05600"/>
</dbReference>
<evidence type="ECO:0000256" key="1">
    <source>
        <dbReference type="ARBA" id="ARBA00022821"/>
    </source>
</evidence>
<dbReference type="Gene3D" id="3.40.50.300">
    <property type="entry name" value="P-loop containing nucleotide triphosphate hydrolases"/>
    <property type="match status" value="1"/>
</dbReference>
<dbReference type="Gramene" id="OPUNC12G05600.1">
    <property type="protein sequence ID" value="OPUNC12G05600.1"/>
    <property type="gene ID" value="OPUNC12G05600"/>
</dbReference>
<dbReference type="Pfam" id="PF23559">
    <property type="entry name" value="WHD_DRP"/>
    <property type="match status" value="1"/>
</dbReference>
<evidence type="ECO:0000313" key="5">
    <source>
        <dbReference type="Proteomes" id="UP000026962"/>
    </source>
</evidence>
<dbReference type="Pfam" id="PF00931">
    <property type="entry name" value="NB-ARC"/>
    <property type="match status" value="1"/>
</dbReference>
<keyword evidence="5" id="KW-1185">Reference proteome</keyword>
<dbReference type="HOGENOM" id="CLU_827372_0_0_1"/>
<accession>A0A0E0MKM2</accession>
<evidence type="ECO:0000259" key="2">
    <source>
        <dbReference type="Pfam" id="PF00931"/>
    </source>
</evidence>
<dbReference type="SUPFAM" id="SSF52540">
    <property type="entry name" value="P-loop containing nucleoside triphosphate hydrolases"/>
    <property type="match status" value="1"/>
</dbReference>
<evidence type="ECO:0000259" key="3">
    <source>
        <dbReference type="Pfam" id="PF23559"/>
    </source>
</evidence>
<dbReference type="Proteomes" id="UP000026962">
    <property type="component" value="Chromosome 12"/>
</dbReference>
<evidence type="ECO:0000313" key="4">
    <source>
        <dbReference type="EnsemblPlants" id="OPUNC12G05600.1"/>
    </source>
</evidence>